<keyword evidence="3" id="KW-1185">Reference proteome</keyword>
<protein>
    <submittedName>
        <fullName evidence="2">Epoxide hydrolase</fullName>
    </submittedName>
</protein>
<reference evidence="2 3" key="1">
    <citation type="submission" date="2019-03" db="EMBL/GenBank/DDBJ databases">
        <title>Three New Species of Nocardioides, Nocardioides euryhalodurans sp. nov., Nocardioides seonyuensis sp. nov. and Nocardioides eburneoflavus sp. nov. Iolated from Soil.</title>
        <authorList>
            <person name="Roh S.G."/>
            <person name="Lee C."/>
            <person name="Kim M.-K."/>
            <person name="Kim S.B."/>
        </authorList>
    </citation>
    <scope>NUCLEOTIDE SEQUENCE [LARGE SCALE GENOMIC DNA]</scope>
    <source>
        <strain evidence="2 3">MMS17-SY207-3</strain>
    </source>
</reference>
<proteinExistence type="predicted"/>
<dbReference type="SUPFAM" id="SSF54427">
    <property type="entry name" value="NTF2-like"/>
    <property type="match status" value="1"/>
</dbReference>
<dbReference type="InterPro" id="IPR013100">
    <property type="entry name" value="LEH"/>
</dbReference>
<evidence type="ECO:0000259" key="1">
    <source>
        <dbReference type="Pfam" id="PF07858"/>
    </source>
</evidence>
<dbReference type="Pfam" id="PF07858">
    <property type="entry name" value="LEH"/>
    <property type="match status" value="1"/>
</dbReference>
<dbReference type="KEGG" id="nsn:EXE58_15420"/>
<organism evidence="2 3">
    <name type="scientific">Nocardioides seonyuensis</name>
    <dbReference type="NCBI Taxonomy" id="2518371"/>
    <lineage>
        <taxon>Bacteria</taxon>
        <taxon>Bacillati</taxon>
        <taxon>Actinomycetota</taxon>
        <taxon>Actinomycetes</taxon>
        <taxon>Propionibacteriales</taxon>
        <taxon>Nocardioidaceae</taxon>
        <taxon>Nocardioides</taxon>
    </lineage>
</organism>
<feature type="domain" description="Limonene-1,2-epoxide hydrolase" evidence="1">
    <location>
        <begin position="2"/>
        <end position="110"/>
    </location>
</feature>
<dbReference type="AlphaFoldDB" id="A0A4P7IJM9"/>
<name>A0A4P7IJM9_9ACTN</name>
<accession>A0A4P7IJM9</accession>
<evidence type="ECO:0000313" key="3">
    <source>
        <dbReference type="Proteomes" id="UP000294853"/>
    </source>
</evidence>
<sequence>MLDALARSDVRAAGALLTPDVEWRNTGLPTVRGHHVRRAFNAMVRSGMSFSVVTHHRAADDGVVLTDRTDVLGIGPLRSVFPVRGTFVVRDGRIAVWDDQFSMRQFLVGFFRRLPSGAT</sequence>
<gene>
    <name evidence="2" type="ORF">EXE58_15420</name>
</gene>
<dbReference type="Gene3D" id="3.10.450.50">
    <property type="match status" value="1"/>
</dbReference>
<dbReference type="GO" id="GO:0016787">
    <property type="term" value="F:hydrolase activity"/>
    <property type="evidence" value="ECO:0007669"/>
    <property type="project" value="UniProtKB-KW"/>
</dbReference>
<keyword evidence="2" id="KW-0378">Hydrolase</keyword>
<dbReference type="InterPro" id="IPR032710">
    <property type="entry name" value="NTF2-like_dom_sf"/>
</dbReference>
<dbReference type="OrthoDB" id="9781757at2"/>
<dbReference type="EMBL" id="CP038436">
    <property type="protein sequence ID" value="QBX57646.1"/>
    <property type="molecule type" value="Genomic_DNA"/>
</dbReference>
<dbReference type="Proteomes" id="UP000294853">
    <property type="component" value="Chromosome"/>
</dbReference>
<evidence type="ECO:0000313" key="2">
    <source>
        <dbReference type="EMBL" id="QBX57646.1"/>
    </source>
</evidence>